<dbReference type="EMBL" id="JAPDFW010000117">
    <property type="protein sequence ID" value="KAJ5068276.1"/>
    <property type="molecule type" value="Genomic_DNA"/>
</dbReference>
<reference evidence="9" key="1">
    <citation type="submission" date="2022-10" db="EMBL/GenBank/DDBJ databases">
        <title>Novel sulphate-reducing endosymbionts in the free-living metamonad Anaeramoeba.</title>
        <authorList>
            <person name="Jerlstrom-Hultqvist J."/>
            <person name="Cepicka I."/>
            <person name="Gallot-Lavallee L."/>
            <person name="Salas-Leiva D."/>
            <person name="Curtis B.A."/>
            <person name="Zahonova K."/>
            <person name="Pipaliya S."/>
            <person name="Dacks J."/>
            <person name="Roger A.J."/>
        </authorList>
    </citation>
    <scope>NUCLEOTIDE SEQUENCE</scope>
    <source>
        <strain evidence="9">BMAN</strain>
    </source>
</reference>
<feature type="transmembrane region" description="Helical" evidence="7">
    <location>
        <begin position="404"/>
        <end position="424"/>
    </location>
</feature>
<dbReference type="PANTHER" id="PTHR11101:SF80">
    <property type="entry name" value="PHOSPHATE TRANSPORTER"/>
    <property type="match status" value="1"/>
</dbReference>
<dbReference type="OrthoDB" id="260807at2759"/>
<comment type="function">
    <text evidence="7">Sodium-phosphate symporter.</text>
</comment>
<evidence type="ECO:0000256" key="8">
    <source>
        <dbReference type="SAM" id="MobiDB-lite"/>
    </source>
</evidence>
<sequence length="579" mass="64510">MSVLLFILIFGGICCFLLAFGIGMNNAANSISTAVGSKAISVKKALILGSFFEVFGAVLIGSFVAKTISKGIIDPNDFIGKNKQFSLGMLSSLLGSTLWLFLATYWALPVSTTHSIVGGILGFAMYVYGPKVVNTKSLINIVLSWVISPVSGFIVSWAMYTLVKKTILNKKTNEQSFKAAKLWTPIHFGFTISTMILFFLESSSKSFNFKFAIWIMVLIFFLSWILAWFICYKWILKIYLRKALKPKEFDIDVDEMRKQIGVFDSFEIIDLNLEEYQDHGFIKDERAAEEFKFIIEPEKLTEIPVDDKNWKILTEDEFITEFSESIPDNKSEIKLEEFELQELKTDEDQNTDQNKDQTETNFDDDYEELNLMKQIENKTKQQIKEGKDPNEPVISPYKVEIEKLGGTVPLFMLLQVITAMFVAFGHGGNDTALATAPFGSIYSVYTSGDVTKAQVSFWVLAVGGFALALGLLIFGHRVLITVGEKITLLTPTGGYISQLSTALTTVVCSLLGMPISITHILIGAVLGYGVSLYGWSTGINGKMIFKIVVSWLVTLPISAITAIMIFSILRPLCGNFIED</sequence>
<name>A0A9Q0R6G2_ANAIG</name>
<protein>
    <recommendedName>
        <fullName evidence="7">Phosphate transporter</fullName>
    </recommendedName>
</protein>
<evidence type="ECO:0000256" key="4">
    <source>
        <dbReference type="ARBA" id="ARBA00022692"/>
    </source>
</evidence>
<feature type="transmembrane region" description="Helical" evidence="7">
    <location>
        <begin position="46"/>
        <end position="65"/>
    </location>
</feature>
<comment type="caution">
    <text evidence="9">The sequence shown here is derived from an EMBL/GenBank/DDBJ whole genome shotgun (WGS) entry which is preliminary data.</text>
</comment>
<feature type="transmembrane region" description="Helical" evidence="7">
    <location>
        <begin position="486"/>
        <end position="507"/>
    </location>
</feature>
<organism evidence="9 10">
    <name type="scientific">Anaeramoeba ignava</name>
    <name type="common">Anaerobic marine amoeba</name>
    <dbReference type="NCBI Taxonomy" id="1746090"/>
    <lineage>
        <taxon>Eukaryota</taxon>
        <taxon>Metamonada</taxon>
        <taxon>Anaeramoebidae</taxon>
        <taxon>Anaeramoeba</taxon>
    </lineage>
</organism>
<gene>
    <name evidence="9" type="ORF">M0811_12388</name>
</gene>
<evidence type="ECO:0000256" key="6">
    <source>
        <dbReference type="ARBA" id="ARBA00023136"/>
    </source>
</evidence>
<feature type="transmembrane region" description="Helical" evidence="7">
    <location>
        <begin position="212"/>
        <end position="235"/>
    </location>
</feature>
<evidence type="ECO:0000256" key="3">
    <source>
        <dbReference type="ARBA" id="ARBA00022592"/>
    </source>
</evidence>
<dbReference type="AlphaFoldDB" id="A0A9Q0R6G2"/>
<dbReference type="InterPro" id="IPR001204">
    <property type="entry name" value="Phos_transporter"/>
</dbReference>
<comment type="subcellular location">
    <subcellularLocation>
        <location evidence="1 7">Membrane</location>
        <topology evidence="1 7">Multi-pass membrane protein</topology>
    </subcellularLocation>
</comment>
<feature type="transmembrane region" description="Helical" evidence="7">
    <location>
        <begin position="547"/>
        <end position="569"/>
    </location>
</feature>
<dbReference type="Proteomes" id="UP001149090">
    <property type="component" value="Unassembled WGS sequence"/>
</dbReference>
<keyword evidence="10" id="KW-1185">Reference proteome</keyword>
<dbReference type="GO" id="GO:0016020">
    <property type="term" value="C:membrane"/>
    <property type="evidence" value="ECO:0007669"/>
    <property type="project" value="UniProtKB-SubCell"/>
</dbReference>
<evidence type="ECO:0000256" key="5">
    <source>
        <dbReference type="ARBA" id="ARBA00022989"/>
    </source>
</evidence>
<dbReference type="OMA" id="AYTYVFA"/>
<feature type="region of interest" description="Disordered" evidence="8">
    <location>
        <begin position="342"/>
        <end position="361"/>
    </location>
</feature>
<evidence type="ECO:0000313" key="9">
    <source>
        <dbReference type="EMBL" id="KAJ5068276.1"/>
    </source>
</evidence>
<evidence type="ECO:0000256" key="7">
    <source>
        <dbReference type="RuleBase" id="RU363058"/>
    </source>
</evidence>
<feature type="transmembrane region" description="Helical" evidence="7">
    <location>
        <begin position="513"/>
        <end position="535"/>
    </location>
</feature>
<proteinExistence type="inferred from homology"/>
<accession>A0A9Q0R6G2</accession>
<feature type="transmembrane region" description="Helical" evidence="7">
    <location>
        <begin position="138"/>
        <end position="162"/>
    </location>
</feature>
<feature type="transmembrane region" description="Helical" evidence="7">
    <location>
        <begin position="182"/>
        <end position="200"/>
    </location>
</feature>
<keyword evidence="4 7" id="KW-0812">Transmembrane</keyword>
<feature type="compositionally biased region" description="Basic and acidic residues" evidence="8">
    <location>
        <begin position="342"/>
        <end position="358"/>
    </location>
</feature>
<dbReference type="GO" id="GO:0005315">
    <property type="term" value="F:phosphate transmembrane transporter activity"/>
    <property type="evidence" value="ECO:0007669"/>
    <property type="project" value="InterPro"/>
</dbReference>
<evidence type="ECO:0000256" key="1">
    <source>
        <dbReference type="ARBA" id="ARBA00004141"/>
    </source>
</evidence>
<keyword evidence="3 7" id="KW-0592">Phosphate transport</keyword>
<feature type="transmembrane region" description="Helical" evidence="7">
    <location>
        <begin position="455"/>
        <end position="474"/>
    </location>
</feature>
<feature type="transmembrane region" description="Helical" evidence="7">
    <location>
        <begin position="85"/>
        <end position="108"/>
    </location>
</feature>
<dbReference type="PANTHER" id="PTHR11101">
    <property type="entry name" value="PHOSPHATE TRANSPORTER"/>
    <property type="match status" value="1"/>
</dbReference>
<keyword evidence="6 7" id="KW-0472">Membrane</keyword>
<evidence type="ECO:0000256" key="2">
    <source>
        <dbReference type="ARBA" id="ARBA00022448"/>
    </source>
</evidence>
<dbReference type="Pfam" id="PF01384">
    <property type="entry name" value="PHO4"/>
    <property type="match status" value="1"/>
</dbReference>
<evidence type="ECO:0000313" key="10">
    <source>
        <dbReference type="Proteomes" id="UP001149090"/>
    </source>
</evidence>
<keyword evidence="5 7" id="KW-1133">Transmembrane helix</keyword>
<dbReference type="GO" id="GO:0035435">
    <property type="term" value="P:phosphate ion transmembrane transport"/>
    <property type="evidence" value="ECO:0007669"/>
    <property type="project" value="TreeGrafter"/>
</dbReference>
<comment type="similarity">
    <text evidence="7">Belongs to the inorganic phosphate transporter (PiT) (TC 2.A.20) family.</text>
</comment>
<keyword evidence="2 7" id="KW-0813">Transport</keyword>